<comment type="caution">
    <text evidence="1">The sequence shown here is derived from an EMBL/GenBank/DDBJ whole genome shotgun (WGS) entry which is preliminary data.</text>
</comment>
<evidence type="ECO:0000313" key="2">
    <source>
        <dbReference type="Proteomes" id="UP000245870"/>
    </source>
</evidence>
<gene>
    <name evidence="1" type="ORF">C7379_11824</name>
</gene>
<name>A0A2U0U1J1_9BACT</name>
<dbReference type="Proteomes" id="UP000245870">
    <property type="component" value="Unassembled WGS sequence"/>
</dbReference>
<protein>
    <submittedName>
        <fullName evidence="1">Uncharacterized protein</fullName>
    </submittedName>
</protein>
<keyword evidence="2" id="KW-1185">Reference proteome</keyword>
<dbReference type="AlphaFoldDB" id="A0A2U0U1J1"/>
<proteinExistence type="predicted"/>
<sequence length="85" mass="9798">MSQNNSSDTIYTKLEQIQLRKAMIQKEIQKDDHKIKGHWNSLFAKSRQITKSTSPTKRFGGLMTTGAGLLDAIILGWKLYRKFKK</sequence>
<dbReference type="OrthoDB" id="1080645at2"/>
<dbReference type="EMBL" id="QENY01000018">
    <property type="protein sequence ID" value="PVX50142.1"/>
    <property type="molecule type" value="Genomic_DNA"/>
</dbReference>
<reference evidence="1 2" key="1">
    <citation type="submission" date="2018-05" db="EMBL/GenBank/DDBJ databases">
        <title>Genomic Encyclopedia of Type Strains, Phase IV (KMG-IV): sequencing the most valuable type-strain genomes for metagenomic binning, comparative biology and taxonomic classification.</title>
        <authorList>
            <person name="Goeker M."/>
        </authorList>
    </citation>
    <scope>NUCLEOTIDE SEQUENCE [LARGE SCALE GENOMIC DNA]</scope>
    <source>
        <strain evidence="1 2">DSM 100333</strain>
    </source>
</reference>
<evidence type="ECO:0000313" key="1">
    <source>
        <dbReference type="EMBL" id="PVX50142.1"/>
    </source>
</evidence>
<organism evidence="1 2">
    <name type="scientific">Hallella colorans</name>
    <dbReference type="NCBI Taxonomy" id="1703337"/>
    <lineage>
        <taxon>Bacteria</taxon>
        <taxon>Pseudomonadati</taxon>
        <taxon>Bacteroidota</taxon>
        <taxon>Bacteroidia</taxon>
        <taxon>Bacteroidales</taxon>
        <taxon>Prevotellaceae</taxon>
        <taxon>Hallella</taxon>
    </lineage>
</organism>
<accession>A0A2U0U1J1</accession>
<dbReference type="RefSeq" id="WP_116617067.1">
    <property type="nucleotide sequence ID" value="NZ_CALDWB010000018.1"/>
</dbReference>